<feature type="domain" description="EamA" evidence="13">
    <location>
        <begin position="6"/>
        <end position="108"/>
    </location>
</feature>
<proteinExistence type="inferred from homology"/>
<dbReference type="SUPFAM" id="SSF103481">
    <property type="entry name" value="Multidrug resistance efflux transporter EmrE"/>
    <property type="match status" value="1"/>
</dbReference>
<evidence type="ECO:0000256" key="7">
    <source>
        <dbReference type="ARBA" id="ARBA00022692"/>
    </source>
</evidence>
<feature type="transmembrane region" description="Helical" evidence="12">
    <location>
        <begin position="6"/>
        <end position="26"/>
    </location>
</feature>
<keyword evidence="6" id="KW-0441">Lipid A biosynthesis</keyword>
<dbReference type="Pfam" id="PF00892">
    <property type="entry name" value="EamA"/>
    <property type="match status" value="1"/>
</dbReference>
<keyword evidence="9 12" id="KW-1133">Transmembrane helix</keyword>
<comment type="subcellular location">
    <subcellularLocation>
        <location evidence="1">Cell membrane</location>
        <topology evidence="1">Multi-pass membrane protein</topology>
    </subcellularLocation>
</comment>
<organism evidence="14">
    <name type="scientific">Blautia glucerasea</name>
    <dbReference type="NCBI Taxonomy" id="536633"/>
    <lineage>
        <taxon>Bacteria</taxon>
        <taxon>Bacillati</taxon>
        <taxon>Bacillota</taxon>
        <taxon>Clostridia</taxon>
        <taxon>Lachnospirales</taxon>
        <taxon>Lachnospiraceae</taxon>
        <taxon>Blautia</taxon>
    </lineage>
</organism>
<dbReference type="PANTHER" id="PTHR30561:SF9">
    <property type="entry name" value="4-AMINO-4-DEOXY-L-ARABINOSE-PHOSPHOUNDECAPRENOL FLIPPASE SUBUNIT ARNF-RELATED"/>
    <property type="match status" value="1"/>
</dbReference>
<keyword evidence="8" id="KW-0448">Lipopolysaccharide biosynthesis</keyword>
<dbReference type="GO" id="GO:0005886">
    <property type="term" value="C:plasma membrane"/>
    <property type="evidence" value="ECO:0007669"/>
    <property type="project" value="UniProtKB-SubCell"/>
</dbReference>
<evidence type="ECO:0000313" key="14">
    <source>
        <dbReference type="EMBL" id="VYT05199.1"/>
    </source>
</evidence>
<feature type="transmembrane region" description="Helical" evidence="12">
    <location>
        <begin position="38"/>
        <end position="57"/>
    </location>
</feature>
<evidence type="ECO:0000256" key="11">
    <source>
        <dbReference type="ARBA" id="ARBA00023136"/>
    </source>
</evidence>
<name>A0A6N2TJV2_9FIRM</name>
<dbReference type="AlphaFoldDB" id="A0A6N2TJV2"/>
<gene>
    <name evidence="14" type="primary">arnE_2</name>
    <name evidence="14" type="ORF">BGLFYP119_01613</name>
</gene>
<evidence type="ECO:0000256" key="5">
    <source>
        <dbReference type="ARBA" id="ARBA00022519"/>
    </source>
</evidence>
<dbReference type="Gene3D" id="1.10.3730.20">
    <property type="match status" value="1"/>
</dbReference>
<accession>A0A6N2TJV2</accession>
<dbReference type="InterPro" id="IPR000390">
    <property type="entry name" value="Small_drug/metabolite_transptr"/>
</dbReference>
<evidence type="ECO:0000256" key="9">
    <source>
        <dbReference type="ARBA" id="ARBA00022989"/>
    </source>
</evidence>
<sequence length="109" mass="12209">MIRYFVILLIMTFMGSIASLFLKKASGANGLLEMLKNVNLYIGGSLYLTSAVLNIWVLRYLDYSVVLPLTSFTYIWTMAVSYLVLKEKITIKKICGVIFILLGAICVSI</sequence>
<comment type="similarity">
    <text evidence="2">Belongs to the EamA transporter family.</text>
</comment>
<evidence type="ECO:0000256" key="6">
    <source>
        <dbReference type="ARBA" id="ARBA00022556"/>
    </source>
</evidence>
<evidence type="ECO:0000256" key="3">
    <source>
        <dbReference type="ARBA" id="ARBA00022475"/>
    </source>
</evidence>
<dbReference type="PANTHER" id="PTHR30561">
    <property type="entry name" value="SMR FAMILY PROTON-DEPENDENT DRUG EFFLUX TRANSPORTER SUGE"/>
    <property type="match status" value="1"/>
</dbReference>
<evidence type="ECO:0000259" key="13">
    <source>
        <dbReference type="Pfam" id="PF00892"/>
    </source>
</evidence>
<feature type="transmembrane region" description="Helical" evidence="12">
    <location>
        <begin position="63"/>
        <end position="85"/>
    </location>
</feature>
<keyword evidence="3" id="KW-1003">Cell membrane</keyword>
<dbReference type="InterPro" id="IPR037185">
    <property type="entry name" value="EmrE-like"/>
</dbReference>
<keyword evidence="7 12" id="KW-0812">Transmembrane</keyword>
<dbReference type="RefSeq" id="WP_156353944.1">
    <property type="nucleotide sequence ID" value="NZ_CACRST010000014.1"/>
</dbReference>
<evidence type="ECO:0000256" key="1">
    <source>
        <dbReference type="ARBA" id="ARBA00004651"/>
    </source>
</evidence>
<keyword evidence="5" id="KW-0997">Cell inner membrane</keyword>
<dbReference type="InterPro" id="IPR000620">
    <property type="entry name" value="EamA_dom"/>
</dbReference>
<reference evidence="14" key="1">
    <citation type="submission" date="2019-11" db="EMBL/GenBank/DDBJ databases">
        <authorList>
            <person name="Feng L."/>
        </authorList>
    </citation>
    <scope>NUCLEOTIDE SEQUENCE</scope>
    <source>
        <strain evidence="14">BgluceraseaLFYP119</strain>
    </source>
</reference>
<dbReference type="GO" id="GO:0022857">
    <property type="term" value="F:transmembrane transporter activity"/>
    <property type="evidence" value="ECO:0007669"/>
    <property type="project" value="InterPro"/>
</dbReference>
<evidence type="ECO:0000256" key="2">
    <source>
        <dbReference type="ARBA" id="ARBA00007362"/>
    </source>
</evidence>
<evidence type="ECO:0000256" key="10">
    <source>
        <dbReference type="ARBA" id="ARBA00023098"/>
    </source>
</evidence>
<evidence type="ECO:0000256" key="12">
    <source>
        <dbReference type="SAM" id="Phobius"/>
    </source>
</evidence>
<keyword evidence="4" id="KW-0444">Lipid biosynthesis</keyword>
<keyword evidence="11 12" id="KW-0472">Membrane</keyword>
<dbReference type="EMBL" id="CACRST010000014">
    <property type="protein sequence ID" value="VYT05199.1"/>
    <property type="molecule type" value="Genomic_DNA"/>
</dbReference>
<evidence type="ECO:0000256" key="4">
    <source>
        <dbReference type="ARBA" id="ARBA00022516"/>
    </source>
</evidence>
<protein>
    <submittedName>
        <fullName evidence="14">4-amino-4-deoxy-L-arabinose-phosphoundecaprenol flippase subunit ArnE</fullName>
    </submittedName>
</protein>
<evidence type="ECO:0000256" key="8">
    <source>
        <dbReference type="ARBA" id="ARBA00022985"/>
    </source>
</evidence>
<keyword evidence="10" id="KW-0443">Lipid metabolism</keyword>
<dbReference type="GO" id="GO:0009103">
    <property type="term" value="P:lipopolysaccharide biosynthetic process"/>
    <property type="evidence" value="ECO:0007669"/>
    <property type="project" value="UniProtKB-KW"/>
</dbReference>